<sequence>MISHRFSCSPRRLLDEIADDISSSLSLCTRRLRDESLGVSGVDLLEDENPPSLSRRLTAMKYHFTPLSGPKLSSTKSKERFVKEGVHSLEQNREDRLQAKECIRWSKTFYVVLLAVSHSRAKYLVILCSHMRREKD</sequence>
<name>A0ABQ7E408_BRACR</name>
<dbReference type="Proteomes" id="UP000266723">
    <property type="component" value="Unassembled WGS sequence"/>
</dbReference>
<keyword evidence="2" id="KW-1185">Reference proteome</keyword>
<proteinExistence type="predicted"/>
<organism evidence="1 2">
    <name type="scientific">Brassica cretica</name>
    <name type="common">Mustard</name>
    <dbReference type="NCBI Taxonomy" id="69181"/>
    <lineage>
        <taxon>Eukaryota</taxon>
        <taxon>Viridiplantae</taxon>
        <taxon>Streptophyta</taxon>
        <taxon>Embryophyta</taxon>
        <taxon>Tracheophyta</taxon>
        <taxon>Spermatophyta</taxon>
        <taxon>Magnoliopsida</taxon>
        <taxon>eudicotyledons</taxon>
        <taxon>Gunneridae</taxon>
        <taxon>Pentapetalae</taxon>
        <taxon>rosids</taxon>
        <taxon>malvids</taxon>
        <taxon>Brassicales</taxon>
        <taxon>Brassicaceae</taxon>
        <taxon>Brassiceae</taxon>
        <taxon>Brassica</taxon>
    </lineage>
</organism>
<dbReference type="EMBL" id="QGKV02000299">
    <property type="protein sequence ID" value="KAF3591233.1"/>
    <property type="molecule type" value="Genomic_DNA"/>
</dbReference>
<evidence type="ECO:0000313" key="2">
    <source>
        <dbReference type="Proteomes" id="UP000266723"/>
    </source>
</evidence>
<accession>A0ABQ7E408</accession>
<evidence type="ECO:0000313" key="1">
    <source>
        <dbReference type="EMBL" id="KAF3591233.1"/>
    </source>
</evidence>
<comment type="caution">
    <text evidence="1">The sequence shown here is derived from an EMBL/GenBank/DDBJ whole genome shotgun (WGS) entry which is preliminary data.</text>
</comment>
<gene>
    <name evidence="1" type="ORF">DY000_02024163</name>
</gene>
<reference evidence="1 2" key="1">
    <citation type="journal article" date="2020" name="BMC Genomics">
        <title>Intraspecific diversification of the crop wild relative Brassica cretica Lam. using demographic model selection.</title>
        <authorList>
            <person name="Kioukis A."/>
            <person name="Michalopoulou V.A."/>
            <person name="Briers L."/>
            <person name="Pirintsos S."/>
            <person name="Studholme D.J."/>
            <person name="Pavlidis P."/>
            <person name="Sarris P.F."/>
        </authorList>
    </citation>
    <scope>NUCLEOTIDE SEQUENCE [LARGE SCALE GENOMIC DNA]</scope>
    <source>
        <strain evidence="2">cv. PFS-1207/04</strain>
    </source>
</reference>
<protein>
    <submittedName>
        <fullName evidence="1">Uncharacterized protein</fullName>
    </submittedName>
</protein>